<evidence type="ECO:0000313" key="6">
    <source>
        <dbReference type="Proteomes" id="UP000288716"/>
    </source>
</evidence>
<dbReference type="GO" id="GO:0006629">
    <property type="term" value="P:lipid metabolic process"/>
    <property type="evidence" value="ECO:0007669"/>
    <property type="project" value="UniProtKB-KW"/>
</dbReference>
<dbReference type="InterPro" id="IPR029063">
    <property type="entry name" value="SAM-dependent_MTases_sf"/>
</dbReference>
<evidence type="ECO:0000256" key="2">
    <source>
        <dbReference type="ARBA" id="ARBA00022679"/>
    </source>
</evidence>
<dbReference type="Proteomes" id="UP000288716">
    <property type="component" value="Unassembled WGS sequence"/>
</dbReference>
<dbReference type="PANTHER" id="PTHR43667">
    <property type="entry name" value="CYCLOPROPANE-FATTY-ACYL-PHOSPHOLIPID SYNTHASE"/>
    <property type="match status" value="1"/>
</dbReference>
<evidence type="ECO:0000256" key="4">
    <source>
        <dbReference type="ARBA" id="ARBA00023098"/>
    </source>
</evidence>
<evidence type="ECO:0000313" key="5">
    <source>
        <dbReference type="EMBL" id="RWS23097.1"/>
    </source>
</evidence>
<dbReference type="SUPFAM" id="SSF53335">
    <property type="entry name" value="S-adenosyl-L-methionine-dependent methyltransferases"/>
    <property type="match status" value="1"/>
</dbReference>
<keyword evidence="2" id="KW-0808">Transferase</keyword>
<feature type="non-terminal residue" evidence="5">
    <location>
        <position position="145"/>
    </location>
</feature>
<keyword evidence="3" id="KW-0949">S-adenosyl-L-methionine</keyword>
<dbReference type="STRING" id="299467.A0A443S6E0"/>
<keyword evidence="1" id="KW-0489">Methyltransferase</keyword>
<keyword evidence="4" id="KW-0443">Lipid metabolism</keyword>
<organism evidence="5 6">
    <name type="scientific">Leptotrombidium deliense</name>
    <dbReference type="NCBI Taxonomy" id="299467"/>
    <lineage>
        <taxon>Eukaryota</taxon>
        <taxon>Metazoa</taxon>
        <taxon>Ecdysozoa</taxon>
        <taxon>Arthropoda</taxon>
        <taxon>Chelicerata</taxon>
        <taxon>Arachnida</taxon>
        <taxon>Acari</taxon>
        <taxon>Acariformes</taxon>
        <taxon>Trombidiformes</taxon>
        <taxon>Prostigmata</taxon>
        <taxon>Anystina</taxon>
        <taxon>Parasitengona</taxon>
        <taxon>Trombiculoidea</taxon>
        <taxon>Trombiculidae</taxon>
        <taxon>Leptotrombidium</taxon>
    </lineage>
</organism>
<accession>A0A443S6E0</accession>
<name>A0A443S6E0_9ACAR</name>
<keyword evidence="6" id="KW-1185">Reference proteome</keyword>
<dbReference type="VEuPathDB" id="VectorBase:LDEU008943"/>
<dbReference type="PANTHER" id="PTHR43667:SF1">
    <property type="entry name" value="CYCLOPROPANE-FATTY-ACYL-PHOSPHOLIPID SYNTHASE"/>
    <property type="match status" value="1"/>
</dbReference>
<dbReference type="OrthoDB" id="8300214at2759"/>
<dbReference type="Pfam" id="PF02353">
    <property type="entry name" value="CMAS"/>
    <property type="match status" value="1"/>
</dbReference>
<dbReference type="InterPro" id="IPR050723">
    <property type="entry name" value="CFA/CMAS"/>
</dbReference>
<reference evidence="5 6" key="1">
    <citation type="journal article" date="2018" name="Gigascience">
        <title>Genomes of trombidid mites reveal novel predicted allergens and laterally-transferred genes associated with secondary metabolism.</title>
        <authorList>
            <person name="Dong X."/>
            <person name="Chaisiri K."/>
            <person name="Xia D."/>
            <person name="Armstrong S.D."/>
            <person name="Fang Y."/>
            <person name="Donnelly M.J."/>
            <person name="Kadowaki T."/>
            <person name="McGarry J.W."/>
            <person name="Darby A.C."/>
            <person name="Makepeace B.L."/>
        </authorList>
    </citation>
    <scope>NUCLEOTIDE SEQUENCE [LARGE SCALE GENOMIC DNA]</scope>
    <source>
        <strain evidence="5">UoL-UT</strain>
    </source>
</reference>
<sequence length="145" mass="17692">MNVLFEIVCFFIWRLKNIEDFIYWLIPNYITNLVKRRFRKADILIDGSREWDIQVHNENVYRRTAVYGSLGFGEAYMERWWDCDDLEHLSYLIFRRKVFRHLLVPHNQFFNLQTQTLCWDVGKKHYSLGNDFFASMLDPTMNYSC</sequence>
<comment type="caution">
    <text evidence="5">The sequence shown here is derived from an EMBL/GenBank/DDBJ whole genome shotgun (WGS) entry which is preliminary data.</text>
</comment>
<evidence type="ECO:0000256" key="3">
    <source>
        <dbReference type="ARBA" id="ARBA00022691"/>
    </source>
</evidence>
<dbReference type="GO" id="GO:0008168">
    <property type="term" value="F:methyltransferase activity"/>
    <property type="evidence" value="ECO:0007669"/>
    <property type="project" value="UniProtKB-KW"/>
</dbReference>
<evidence type="ECO:0008006" key="7">
    <source>
        <dbReference type="Google" id="ProtNLM"/>
    </source>
</evidence>
<dbReference type="GO" id="GO:0032259">
    <property type="term" value="P:methylation"/>
    <property type="evidence" value="ECO:0007669"/>
    <property type="project" value="UniProtKB-KW"/>
</dbReference>
<proteinExistence type="predicted"/>
<evidence type="ECO:0000256" key="1">
    <source>
        <dbReference type="ARBA" id="ARBA00022603"/>
    </source>
</evidence>
<gene>
    <name evidence="5" type="ORF">B4U80_13960</name>
</gene>
<protein>
    <recommendedName>
        <fullName evidence="7">Cyclopropane-fatty-acyl-phospholipid synthase</fullName>
    </recommendedName>
</protein>
<dbReference type="EMBL" id="NCKV01007137">
    <property type="protein sequence ID" value="RWS23097.1"/>
    <property type="molecule type" value="Genomic_DNA"/>
</dbReference>
<dbReference type="AlphaFoldDB" id="A0A443S6E0"/>